<dbReference type="Gene3D" id="2.70.98.10">
    <property type="match status" value="1"/>
</dbReference>
<feature type="signal peptide" evidence="4">
    <location>
        <begin position="1"/>
        <end position="27"/>
    </location>
</feature>
<sequence length="741" mass="83858">MKTPLLSFLFFLVIFGACISDRQPASAVDYSLLVNPFIGTDFTGNTYPGAQAPFGMVQLSPDNGLPGWDRISGYYYPDSTIAGFSHTHLSGTGAGDLYDISYMPVTLPYREAEAPLGIHSKFRHSDEEASAGYYRVLLKDYNINVELTATERCGIQRYTFPKAQSAVFLNLKKAMNWDFTQDSHIEVVDSCTIQGYRFSDGWARGQRVFFRTRFSKPFRSSEIDTTAIIQDGKTIGTAYVARFNFDTTDGEEIVLCTALSGVSMEGAAGNLAAEAPHNDFDKYVAETKENWNRQLGKIEVRGICDLDDKVNFYTALYRTMIAPTVFSDVDGSYYGPDKKIHKADGWVNYGTFSLWDTYRAAHPLLTYTEPVRTNDMIKSFLAFYDQNGRLPVWNFWGSETDMMIGYHAVPVIVDAYLKGIGDFDAEKALKACVATANLDNYRGIGLYKKLGYIPYNIKDEYNADNWSLSKTLEYAFDDYCIAEMARKMGKTELAEEFYKRSQNYKNVFNPATGFMQPVDDKGVFIRPFCPDDYTAHICESNGWQYLWSVPQDIRGLITLVGGKDRFAEKLDSMFTYIPAGKEDLPIFSTGMIGQYAHGNEPSHHVIYLYNKVRQPWKTQKYVAQVMHHLYFNAPAGLCGNEDCGQMSAWYVFSAMGFYPVNPVSGEYEIGTPLFPEMRMHLDNGKTFTVLAPAVNRENIYIRSVKLNGKPYDKSYITHQQIMDGATVEFEMSSEPGEIWYR</sequence>
<reference evidence="7 8" key="1">
    <citation type="submission" date="2013-04" db="EMBL/GenBank/DDBJ databases">
        <title>The Genome Sequence of Bacteroides massiliensis DSM 17679.</title>
        <authorList>
            <consortium name="The Broad Institute Genomics Platform"/>
            <person name="Earl A."/>
            <person name="Ward D."/>
            <person name="Feldgarden M."/>
            <person name="Gevers D."/>
            <person name="Martens E."/>
            <person name="Fenner L."/>
            <person name="Roux V."/>
            <person name="Mallet M.N."/>
            <person name="Raoult D."/>
            <person name="Walker B."/>
            <person name="Young S."/>
            <person name="Zeng Q."/>
            <person name="Gargeya S."/>
            <person name="Fitzgerald M."/>
            <person name="Haas B."/>
            <person name="Abouelleil A."/>
            <person name="Allen A.W."/>
            <person name="Alvarado L."/>
            <person name="Arachchi H.M."/>
            <person name="Berlin A.M."/>
            <person name="Chapman S.B."/>
            <person name="Gainer-Dewar J."/>
            <person name="Goldberg J."/>
            <person name="Griggs A."/>
            <person name="Gujja S."/>
            <person name="Hansen M."/>
            <person name="Howarth C."/>
            <person name="Imamovic A."/>
            <person name="Ireland A."/>
            <person name="Larimer J."/>
            <person name="McCowan C."/>
            <person name="Murphy C."/>
            <person name="Pearson M."/>
            <person name="Poon T.W."/>
            <person name="Priest M."/>
            <person name="Roberts A."/>
            <person name="Saif S."/>
            <person name="Shea T."/>
            <person name="Sisk P."/>
            <person name="Sykes S."/>
            <person name="Wortman J."/>
            <person name="Nusbaum C."/>
            <person name="Birren B."/>
        </authorList>
    </citation>
    <scope>NUCLEOTIDE SEQUENCE [LARGE SCALE GENOMIC DNA]</scope>
    <source>
        <strain evidence="8">B84634 / Timone 84634 / DSM 17679 / JCM 13223</strain>
    </source>
</reference>
<dbReference type="GO" id="GO:0030246">
    <property type="term" value="F:carbohydrate binding"/>
    <property type="evidence" value="ECO:0007669"/>
    <property type="project" value="InterPro"/>
</dbReference>
<dbReference type="HOGENOM" id="CLU_003690_2_2_10"/>
<dbReference type="GO" id="GO:0006516">
    <property type="term" value="P:glycoprotein catabolic process"/>
    <property type="evidence" value="ECO:0007669"/>
    <property type="project" value="TreeGrafter"/>
</dbReference>
<evidence type="ECO:0008006" key="9">
    <source>
        <dbReference type="Google" id="ProtNLM"/>
    </source>
</evidence>
<evidence type="ECO:0000259" key="5">
    <source>
        <dbReference type="Pfam" id="PF07971"/>
    </source>
</evidence>
<dbReference type="FunFam" id="1.20.1050.60:FF:000001">
    <property type="entry name" value="Putative alpha-1,2-mannosidase"/>
    <property type="match status" value="1"/>
</dbReference>
<dbReference type="GeneID" id="60061549"/>
<feature type="chain" id="PRO_5004676445" description="Alpha-1,2-mannosidase" evidence="4">
    <location>
        <begin position="28"/>
        <end position="741"/>
    </location>
</feature>
<keyword evidence="3" id="KW-0106">Calcium</keyword>
<organism evidence="7 8">
    <name type="scientific">Phocaeicola massiliensis B84634 = Timone 84634 = DSM 17679 = JCM 13223</name>
    <dbReference type="NCBI Taxonomy" id="1121098"/>
    <lineage>
        <taxon>Bacteria</taxon>
        <taxon>Pseudomonadati</taxon>
        <taxon>Bacteroidota</taxon>
        <taxon>Bacteroidia</taxon>
        <taxon>Bacteroidales</taxon>
        <taxon>Bacteroidaceae</taxon>
        <taxon>Phocaeicola</taxon>
    </lineage>
</organism>
<evidence type="ECO:0000256" key="4">
    <source>
        <dbReference type="SAM" id="SignalP"/>
    </source>
</evidence>
<dbReference type="Pfam" id="PF07971">
    <property type="entry name" value="Glyco_hydro_92"/>
    <property type="match status" value="1"/>
</dbReference>
<dbReference type="PROSITE" id="PS51257">
    <property type="entry name" value="PROKAR_LIPOPROTEIN"/>
    <property type="match status" value="1"/>
</dbReference>
<dbReference type="eggNOG" id="COG3537">
    <property type="taxonomic scope" value="Bacteria"/>
</dbReference>
<dbReference type="PANTHER" id="PTHR12143">
    <property type="entry name" value="PEPTIDE N-GLYCANASE PNGASE -RELATED"/>
    <property type="match status" value="1"/>
</dbReference>
<protein>
    <recommendedName>
        <fullName evidence="9">Alpha-1,2-mannosidase</fullName>
    </recommendedName>
</protein>
<dbReference type="AlphaFoldDB" id="U6RBP1"/>
<feature type="domain" description="Glycosyl hydrolase family 92" evidence="5">
    <location>
        <begin position="267"/>
        <end position="732"/>
    </location>
</feature>
<comment type="subunit">
    <text evidence="2">Monomer.</text>
</comment>
<dbReference type="Gene3D" id="3.30.2080.10">
    <property type="entry name" value="GH92 mannosidase domain"/>
    <property type="match status" value="1"/>
</dbReference>
<evidence type="ECO:0000313" key="8">
    <source>
        <dbReference type="Proteomes" id="UP000017831"/>
    </source>
</evidence>
<evidence type="ECO:0000256" key="3">
    <source>
        <dbReference type="ARBA" id="ARBA00022837"/>
    </source>
</evidence>
<dbReference type="InterPro" id="IPR014718">
    <property type="entry name" value="GH-type_carb-bd"/>
</dbReference>
<dbReference type="GO" id="GO:0000224">
    <property type="term" value="F:peptide-N4-(N-acetyl-beta-glucosaminyl)asparagine amidase activity"/>
    <property type="evidence" value="ECO:0007669"/>
    <property type="project" value="TreeGrafter"/>
</dbReference>
<dbReference type="Pfam" id="PF17678">
    <property type="entry name" value="Glyco_hydro_92N"/>
    <property type="match status" value="1"/>
</dbReference>
<proteinExistence type="predicted"/>
<evidence type="ECO:0000313" key="7">
    <source>
        <dbReference type="EMBL" id="EOA54054.1"/>
    </source>
</evidence>
<dbReference type="RefSeq" id="WP_005941640.1">
    <property type="nucleotide sequence ID" value="NZ_KB890326.1"/>
</dbReference>
<name>U6RBP1_9BACT</name>
<evidence type="ECO:0000259" key="6">
    <source>
        <dbReference type="Pfam" id="PF17678"/>
    </source>
</evidence>
<dbReference type="FunFam" id="3.30.2080.10:FF:000001">
    <property type="entry name" value="Alpha-1,2-mannosidase subfamily"/>
    <property type="match status" value="1"/>
</dbReference>
<comment type="cofactor">
    <cofactor evidence="1">
        <name>Ca(2+)</name>
        <dbReference type="ChEBI" id="CHEBI:29108"/>
    </cofactor>
</comment>
<dbReference type="STRING" id="1121098.HMPREF1534_02526"/>
<dbReference type="EMBL" id="AQHY01000028">
    <property type="protein sequence ID" value="EOA54054.1"/>
    <property type="molecule type" value="Genomic_DNA"/>
</dbReference>
<dbReference type="InterPro" id="IPR012939">
    <property type="entry name" value="Glyco_hydro_92"/>
</dbReference>
<dbReference type="NCBIfam" id="TIGR01180">
    <property type="entry name" value="aman2_put"/>
    <property type="match status" value="1"/>
</dbReference>
<comment type="caution">
    <text evidence="7">The sequence shown here is derived from an EMBL/GenBank/DDBJ whole genome shotgun (WGS) entry which is preliminary data.</text>
</comment>
<dbReference type="Proteomes" id="UP000017831">
    <property type="component" value="Unassembled WGS sequence"/>
</dbReference>
<feature type="domain" description="Glycosyl hydrolase family 92 N-terminal" evidence="6">
    <location>
        <begin position="33"/>
        <end position="260"/>
    </location>
</feature>
<evidence type="ECO:0000256" key="1">
    <source>
        <dbReference type="ARBA" id="ARBA00001913"/>
    </source>
</evidence>
<dbReference type="InterPro" id="IPR041371">
    <property type="entry name" value="GH92_N"/>
</dbReference>
<dbReference type="PANTHER" id="PTHR12143:SF39">
    <property type="entry name" value="SECRETED PROTEIN"/>
    <property type="match status" value="1"/>
</dbReference>
<dbReference type="PATRIC" id="fig|1121098.3.peg.2564"/>
<keyword evidence="4" id="KW-0732">Signal</keyword>
<evidence type="ECO:0000256" key="2">
    <source>
        <dbReference type="ARBA" id="ARBA00011245"/>
    </source>
</evidence>
<gene>
    <name evidence="7" type="ORF">HMPREF1534_02526</name>
</gene>
<dbReference type="GO" id="GO:0005975">
    <property type="term" value="P:carbohydrate metabolic process"/>
    <property type="evidence" value="ECO:0007669"/>
    <property type="project" value="InterPro"/>
</dbReference>
<dbReference type="InterPro" id="IPR005887">
    <property type="entry name" value="GH92_a_mannosidase_put"/>
</dbReference>
<dbReference type="Gene3D" id="1.20.1610.10">
    <property type="entry name" value="alpha-1,2-mannosidases domains"/>
    <property type="match status" value="1"/>
</dbReference>
<keyword evidence="8" id="KW-1185">Reference proteome</keyword>
<dbReference type="InterPro" id="IPR008928">
    <property type="entry name" value="6-hairpin_glycosidase_sf"/>
</dbReference>
<dbReference type="Gene3D" id="1.20.1050.60">
    <property type="entry name" value="alpha-1,2-mannosidase"/>
    <property type="match status" value="1"/>
</dbReference>
<dbReference type="OrthoDB" id="9762711at2"/>
<dbReference type="InterPro" id="IPR050883">
    <property type="entry name" value="PNGase"/>
</dbReference>
<accession>U6RBP1</accession>
<dbReference type="GO" id="GO:0005829">
    <property type="term" value="C:cytosol"/>
    <property type="evidence" value="ECO:0007669"/>
    <property type="project" value="TreeGrafter"/>
</dbReference>
<dbReference type="SUPFAM" id="SSF48208">
    <property type="entry name" value="Six-hairpin glycosidases"/>
    <property type="match status" value="1"/>
</dbReference>